<dbReference type="Proteomes" id="UP000256964">
    <property type="component" value="Unassembled WGS sequence"/>
</dbReference>
<dbReference type="PANTHER" id="PTHR40465:SF1">
    <property type="entry name" value="DUF6534 DOMAIN-CONTAINING PROTEIN"/>
    <property type="match status" value="1"/>
</dbReference>
<keyword evidence="1" id="KW-0812">Transmembrane</keyword>
<feature type="transmembrane region" description="Helical" evidence="1">
    <location>
        <begin position="226"/>
        <end position="246"/>
    </location>
</feature>
<keyword evidence="4" id="KW-1185">Reference proteome</keyword>
<feature type="transmembrane region" description="Helical" evidence="1">
    <location>
        <begin position="141"/>
        <end position="163"/>
    </location>
</feature>
<feature type="domain" description="DUF6534" evidence="2">
    <location>
        <begin position="189"/>
        <end position="275"/>
    </location>
</feature>
<dbReference type="EMBL" id="KZ857414">
    <property type="protein sequence ID" value="RDX48039.1"/>
    <property type="molecule type" value="Genomic_DNA"/>
</dbReference>
<dbReference type="STRING" id="139420.A0A371D692"/>
<name>A0A371D692_9APHY</name>
<proteinExistence type="predicted"/>
<organism evidence="3 4">
    <name type="scientific">Lentinus brumalis</name>
    <dbReference type="NCBI Taxonomy" id="2498619"/>
    <lineage>
        <taxon>Eukaryota</taxon>
        <taxon>Fungi</taxon>
        <taxon>Dikarya</taxon>
        <taxon>Basidiomycota</taxon>
        <taxon>Agaricomycotina</taxon>
        <taxon>Agaricomycetes</taxon>
        <taxon>Polyporales</taxon>
        <taxon>Polyporaceae</taxon>
        <taxon>Lentinus</taxon>
    </lineage>
</organism>
<feature type="transmembrane region" description="Helical" evidence="1">
    <location>
        <begin position="38"/>
        <end position="58"/>
    </location>
</feature>
<feature type="transmembrane region" description="Helical" evidence="1">
    <location>
        <begin position="70"/>
        <end position="91"/>
    </location>
</feature>
<dbReference type="AlphaFoldDB" id="A0A371D692"/>
<feature type="transmembrane region" description="Helical" evidence="1">
    <location>
        <begin position="111"/>
        <end position="129"/>
    </location>
</feature>
<dbReference type="OrthoDB" id="2746957at2759"/>
<sequence>MEIISLPFFLHALYMASLTPRLSSPSLALGDTYGSLLIGNILAAWLYGFSTLQTYIYYDRSRGDSLIFKGLVGTLWTLDTLHTILISHVVYTFAITDYGNVLSLVKPEWSFIAQGVVSSIGDAIVRGVFCYRIWTLSHSNLVITGLNVVCSVAVLCQDIILWVHGISPPPYLSFDIVYPWLPYSTLATSLVADALIAATMALLLARSQSHFRKINNVVRTLIMHRVSTGAIAALWVLAFLITYAALPKSFVFVAFKFTASKLLLNSLLAMLNSRHLLREQLLAPEANVLPSAADTRFKSVGARNPNDSEIMTLESHHQGL</sequence>
<evidence type="ECO:0000313" key="4">
    <source>
        <dbReference type="Proteomes" id="UP000256964"/>
    </source>
</evidence>
<accession>A0A371D692</accession>
<dbReference type="PANTHER" id="PTHR40465">
    <property type="entry name" value="CHROMOSOME 1, WHOLE GENOME SHOTGUN SEQUENCE"/>
    <property type="match status" value="1"/>
</dbReference>
<evidence type="ECO:0000256" key="1">
    <source>
        <dbReference type="SAM" id="Phobius"/>
    </source>
</evidence>
<feature type="transmembrane region" description="Helical" evidence="1">
    <location>
        <begin position="183"/>
        <end position="205"/>
    </location>
</feature>
<evidence type="ECO:0000259" key="2">
    <source>
        <dbReference type="Pfam" id="PF20152"/>
    </source>
</evidence>
<protein>
    <recommendedName>
        <fullName evidence="2">DUF6534 domain-containing protein</fullName>
    </recommendedName>
</protein>
<dbReference type="InterPro" id="IPR045339">
    <property type="entry name" value="DUF6534"/>
</dbReference>
<keyword evidence="1" id="KW-1133">Transmembrane helix</keyword>
<evidence type="ECO:0000313" key="3">
    <source>
        <dbReference type="EMBL" id="RDX48039.1"/>
    </source>
</evidence>
<dbReference type="Pfam" id="PF20152">
    <property type="entry name" value="DUF6534"/>
    <property type="match status" value="1"/>
</dbReference>
<keyword evidence="1" id="KW-0472">Membrane</keyword>
<reference evidence="3 4" key="1">
    <citation type="journal article" date="2018" name="Biotechnol. Biofuels">
        <title>Integrative visual omics of the white-rot fungus Polyporus brumalis exposes the biotechnological potential of its oxidative enzymes for delignifying raw plant biomass.</title>
        <authorList>
            <person name="Miyauchi S."/>
            <person name="Rancon A."/>
            <person name="Drula E."/>
            <person name="Hage H."/>
            <person name="Chaduli D."/>
            <person name="Favel A."/>
            <person name="Grisel S."/>
            <person name="Henrissat B."/>
            <person name="Herpoel-Gimbert I."/>
            <person name="Ruiz-Duenas F.J."/>
            <person name="Chevret D."/>
            <person name="Hainaut M."/>
            <person name="Lin J."/>
            <person name="Wang M."/>
            <person name="Pangilinan J."/>
            <person name="Lipzen A."/>
            <person name="Lesage-Meessen L."/>
            <person name="Navarro D."/>
            <person name="Riley R."/>
            <person name="Grigoriev I.V."/>
            <person name="Zhou S."/>
            <person name="Raouche S."/>
            <person name="Rosso M.N."/>
        </authorList>
    </citation>
    <scope>NUCLEOTIDE SEQUENCE [LARGE SCALE GENOMIC DNA]</scope>
    <source>
        <strain evidence="3 4">BRFM 1820</strain>
    </source>
</reference>
<gene>
    <name evidence="3" type="ORF">OH76DRAFT_1484227</name>
</gene>